<feature type="region of interest" description="Disordered" evidence="1">
    <location>
        <begin position="86"/>
        <end position="156"/>
    </location>
</feature>
<protein>
    <submittedName>
        <fullName evidence="2">Uncharacterized protein</fullName>
    </submittedName>
</protein>
<dbReference type="PaxDb" id="67767-A0A0J7K7G5"/>
<feature type="compositionally biased region" description="Basic and acidic residues" evidence="1">
    <location>
        <begin position="121"/>
        <end position="138"/>
    </location>
</feature>
<keyword evidence="3" id="KW-1185">Reference proteome</keyword>
<dbReference type="AlphaFoldDB" id="A0A0J7K7G5"/>
<evidence type="ECO:0000313" key="2">
    <source>
        <dbReference type="EMBL" id="KMQ86194.1"/>
    </source>
</evidence>
<reference evidence="2 3" key="1">
    <citation type="submission" date="2015-04" db="EMBL/GenBank/DDBJ databases">
        <title>Lasius niger genome sequencing.</title>
        <authorList>
            <person name="Konorov E.A."/>
            <person name="Nikitin M.A."/>
            <person name="Kirill M.V."/>
            <person name="Chang P."/>
        </authorList>
    </citation>
    <scope>NUCLEOTIDE SEQUENCE [LARGE SCALE GENOMIC DNA]</scope>
    <source>
        <tissue evidence="2">Whole</tissue>
    </source>
</reference>
<name>A0A0J7K7G5_LASNI</name>
<organism evidence="2 3">
    <name type="scientific">Lasius niger</name>
    <name type="common">Black garden ant</name>
    <dbReference type="NCBI Taxonomy" id="67767"/>
    <lineage>
        <taxon>Eukaryota</taxon>
        <taxon>Metazoa</taxon>
        <taxon>Ecdysozoa</taxon>
        <taxon>Arthropoda</taxon>
        <taxon>Hexapoda</taxon>
        <taxon>Insecta</taxon>
        <taxon>Pterygota</taxon>
        <taxon>Neoptera</taxon>
        <taxon>Endopterygota</taxon>
        <taxon>Hymenoptera</taxon>
        <taxon>Apocrita</taxon>
        <taxon>Aculeata</taxon>
        <taxon>Formicoidea</taxon>
        <taxon>Formicidae</taxon>
        <taxon>Formicinae</taxon>
        <taxon>Lasius</taxon>
        <taxon>Lasius</taxon>
    </lineage>
</organism>
<proteinExistence type="predicted"/>
<sequence length="156" mass="17155">MDFLELDYGGDVYLRKELYGNGHSQQDLARCGKHLPEEDLYAMEECLGSNLQIECVGGGEAELLSLHFHPEKTNLTLKPEASILLPTTFSREEPVMDDQTRSQRTNSAPGEPSEDPVGSEKTPDKEGAEEAHATKEEAAGELATPSQTVQEQLHTD</sequence>
<feature type="compositionally biased region" description="Polar residues" evidence="1">
    <location>
        <begin position="144"/>
        <end position="156"/>
    </location>
</feature>
<dbReference type="EMBL" id="LBMM01012489">
    <property type="protein sequence ID" value="KMQ86194.1"/>
    <property type="molecule type" value="Genomic_DNA"/>
</dbReference>
<feature type="compositionally biased region" description="Basic and acidic residues" evidence="1">
    <location>
        <begin position="90"/>
        <end position="101"/>
    </location>
</feature>
<accession>A0A0J7K7G5</accession>
<gene>
    <name evidence="2" type="ORF">RF55_14896</name>
</gene>
<comment type="caution">
    <text evidence="2">The sequence shown here is derived from an EMBL/GenBank/DDBJ whole genome shotgun (WGS) entry which is preliminary data.</text>
</comment>
<evidence type="ECO:0000256" key="1">
    <source>
        <dbReference type="SAM" id="MobiDB-lite"/>
    </source>
</evidence>
<dbReference type="Proteomes" id="UP000036403">
    <property type="component" value="Unassembled WGS sequence"/>
</dbReference>
<evidence type="ECO:0000313" key="3">
    <source>
        <dbReference type="Proteomes" id="UP000036403"/>
    </source>
</evidence>